<dbReference type="EMBL" id="JAGSOV010000010">
    <property type="protein sequence ID" value="MCO1654338.1"/>
    <property type="molecule type" value="Genomic_DNA"/>
</dbReference>
<dbReference type="RefSeq" id="WP_252435954.1">
    <property type="nucleotide sequence ID" value="NZ_JAGSOV010000010.1"/>
</dbReference>
<dbReference type="Pfam" id="PF01656">
    <property type="entry name" value="CbiA"/>
    <property type="match status" value="1"/>
</dbReference>
<reference evidence="2" key="1">
    <citation type="submission" date="2021-04" db="EMBL/GenBank/DDBJ databases">
        <title>Pseudonocardia sp. nov., isolated from sandy soil of mangrove forest.</title>
        <authorList>
            <person name="Zan Z."/>
            <person name="Huang R."/>
            <person name="Liu W."/>
        </authorList>
    </citation>
    <scope>NUCLEOTIDE SEQUENCE</scope>
    <source>
        <strain evidence="2">S2-4</strain>
    </source>
</reference>
<accession>A0ABT0ZUD8</accession>
<name>A0ABT0ZUD8_9PSEU</name>
<dbReference type="PANTHER" id="PTHR43384:SF14">
    <property type="entry name" value="ESX-1 SECRETION-ASSOCIATED PROTEIN ESPI"/>
    <property type="match status" value="1"/>
</dbReference>
<feature type="domain" description="CobQ/CobB/MinD/ParA nucleotide binding" evidence="1">
    <location>
        <begin position="75"/>
        <end position="138"/>
    </location>
</feature>
<evidence type="ECO:0000313" key="2">
    <source>
        <dbReference type="EMBL" id="MCO1654338.1"/>
    </source>
</evidence>
<evidence type="ECO:0000259" key="1">
    <source>
        <dbReference type="Pfam" id="PF01656"/>
    </source>
</evidence>
<dbReference type="PANTHER" id="PTHR43384">
    <property type="entry name" value="SEPTUM SITE-DETERMINING PROTEIN MIND HOMOLOG, CHLOROPLASTIC-RELATED"/>
    <property type="match status" value="1"/>
</dbReference>
<evidence type="ECO:0000313" key="3">
    <source>
        <dbReference type="Proteomes" id="UP001165283"/>
    </source>
</evidence>
<comment type="caution">
    <text evidence="2">The sequence shown here is derived from an EMBL/GenBank/DDBJ whole genome shotgun (WGS) entry which is preliminary data.</text>
</comment>
<dbReference type="InterPro" id="IPR027417">
    <property type="entry name" value="P-loop_NTPase"/>
</dbReference>
<dbReference type="Proteomes" id="UP001165283">
    <property type="component" value="Unassembled WGS sequence"/>
</dbReference>
<dbReference type="SUPFAM" id="SSF52540">
    <property type="entry name" value="P-loop containing nucleoside triphosphate hydrolases"/>
    <property type="match status" value="1"/>
</dbReference>
<protein>
    <submittedName>
        <fullName evidence="2">MinD/ParA family protein</fullName>
    </submittedName>
</protein>
<gene>
    <name evidence="2" type="ORF">KDL28_04650</name>
</gene>
<proteinExistence type="predicted"/>
<dbReference type="InterPro" id="IPR050625">
    <property type="entry name" value="ParA/MinD_ATPase"/>
</dbReference>
<organism evidence="2 3">
    <name type="scientific">Pseudonocardia humida</name>
    <dbReference type="NCBI Taxonomy" id="2800819"/>
    <lineage>
        <taxon>Bacteria</taxon>
        <taxon>Bacillati</taxon>
        <taxon>Actinomycetota</taxon>
        <taxon>Actinomycetes</taxon>
        <taxon>Pseudonocardiales</taxon>
        <taxon>Pseudonocardiaceae</taxon>
        <taxon>Pseudonocardia</taxon>
    </lineage>
</organism>
<dbReference type="Gene3D" id="3.40.50.300">
    <property type="entry name" value="P-loop containing nucleotide triphosphate hydrolases"/>
    <property type="match status" value="1"/>
</dbReference>
<sequence>MTGGPTAPDQPTTSAAALAEDAIVRFRGDRPRHGWRRAVLRLSGGLVNPGVGPEEELRQQYRARIRGPLPGPHRIAVGSIKGGVGKTTVAACLGLVLAENRGDRVAVLDADTDAGTLADRLGVDTAESIRGLVDFVAAQPGPVTALTDVAPYLGLSGRLHVLASDQSPTVSEALGPADYELASEVLTRFHDIVITDSGTGMVHPVMRATLRGADGLVVVGSPTVDGASRAAQTLDWLDAHDHGDLAADAVVALSMDRSSDAVDVRRVREHFARRCRAVVEVPHDPHLATGAVIEPARLAQPTLDAFLEMAALLADRFGRAAAPPARA</sequence>
<dbReference type="InterPro" id="IPR002586">
    <property type="entry name" value="CobQ/CobB/MinD/ParA_Nub-bd_dom"/>
</dbReference>
<keyword evidence="3" id="KW-1185">Reference proteome</keyword>